<dbReference type="Pfam" id="PF24054">
    <property type="entry name" value="DUF7357"/>
    <property type="match status" value="1"/>
</dbReference>
<evidence type="ECO:0000259" key="2">
    <source>
        <dbReference type="Pfam" id="PF24054"/>
    </source>
</evidence>
<feature type="compositionally biased region" description="Acidic residues" evidence="1">
    <location>
        <begin position="260"/>
        <end position="280"/>
    </location>
</feature>
<feature type="domain" description="DUF7357" evidence="2">
    <location>
        <begin position="1"/>
        <end position="132"/>
    </location>
</feature>
<feature type="compositionally biased region" description="Basic and acidic residues" evidence="1">
    <location>
        <begin position="821"/>
        <end position="836"/>
    </location>
</feature>
<proteinExistence type="predicted"/>
<evidence type="ECO:0000313" key="3">
    <source>
        <dbReference type="EMBL" id="OCK82291.1"/>
    </source>
</evidence>
<feature type="compositionally biased region" description="Polar residues" evidence="1">
    <location>
        <begin position="420"/>
        <end position="431"/>
    </location>
</feature>
<dbReference type="AlphaFoldDB" id="A0A8E2EE08"/>
<feature type="region of interest" description="Disordered" evidence="1">
    <location>
        <begin position="785"/>
        <end position="836"/>
    </location>
</feature>
<evidence type="ECO:0000256" key="1">
    <source>
        <dbReference type="SAM" id="MobiDB-lite"/>
    </source>
</evidence>
<feature type="region of interest" description="Disordered" evidence="1">
    <location>
        <begin position="172"/>
        <end position="346"/>
    </location>
</feature>
<accession>A0A8E2EE08</accession>
<feature type="compositionally biased region" description="Polar residues" evidence="1">
    <location>
        <begin position="534"/>
        <end position="543"/>
    </location>
</feature>
<feature type="region of interest" description="Disordered" evidence="1">
    <location>
        <begin position="516"/>
        <end position="552"/>
    </location>
</feature>
<gene>
    <name evidence="3" type="ORF">K432DRAFT_391417</name>
</gene>
<name>A0A8E2EE08_9PEZI</name>
<feature type="region of interest" description="Disordered" evidence="1">
    <location>
        <begin position="374"/>
        <end position="479"/>
    </location>
</feature>
<feature type="compositionally biased region" description="Acidic residues" evidence="1">
    <location>
        <begin position="174"/>
        <end position="189"/>
    </location>
</feature>
<evidence type="ECO:0000313" key="4">
    <source>
        <dbReference type="Proteomes" id="UP000250266"/>
    </source>
</evidence>
<reference evidence="3 4" key="1">
    <citation type="journal article" date="2016" name="Nat. Commun.">
        <title>Ectomycorrhizal ecology is imprinted in the genome of the dominant symbiotic fungus Cenococcum geophilum.</title>
        <authorList>
            <consortium name="DOE Joint Genome Institute"/>
            <person name="Peter M."/>
            <person name="Kohler A."/>
            <person name="Ohm R.A."/>
            <person name="Kuo A."/>
            <person name="Krutzmann J."/>
            <person name="Morin E."/>
            <person name="Arend M."/>
            <person name="Barry K.W."/>
            <person name="Binder M."/>
            <person name="Choi C."/>
            <person name="Clum A."/>
            <person name="Copeland A."/>
            <person name="Grisel N."/>
            <person name="Haridas S."/>
            <person name="Kipfer T."/>
            <person name="LaButti K."/>
            <person name="Lindquist E."/>
            <person name="Lipzen A."/>
            <person name="Maire R."/>
            <person name="Meier B."/>
            <person name="Mihaltcheva S."/>
            <person name="Molinier V."/>
            <person name="Murat C."/>
            <person name="Poggeler S."/>
            <person name="Quandt C.A."/>
            <person name="Sperisen C."/>
            <person name="Tritt A."/>
            <person name="Tisserant E."/>
            <person name="Crous P.W."/>
            <person name="Henrissat B."/>
            <person name="Nehls U."/>
            <person name="Egli S."/>
            <person name="Spatafora J.W."/>
            <person name="Grigoriev I.V."/>
            <person name="Martin F.M."/>
        </authorList>
    </citation>
    <scope>NUCLEOTIDE SEQUENCE [LARGE SCALE GENOMIC DNA]</scope>
    <source>
        <strain evidence="3 4">CBS 459.81</strain>
    </source>
</reference>
<feature type="region of interest" description="Disordered" evidence="1">
    <location>
        <begin position="572"/>
        <end position="610"/>
    </location>
</feature>
<feature type="compositionally biased region" description="Low complexity" evidence="1">
    <location>
        <begin position="281"/>
        <end position="296"/>
    </location>
</feature>
<dbReference type="Proteomes" id="UP000250266">
    <property type="component" value="Unassembled WGS sequence"/>
</dbReference>
<dbReference type="OrthoDB" id="5368821at2759"/>
<protein>
    <recommendedName>
        <fullName evidence="2">DUF7357 domain-containing protein</fullName>
    </recommendedName>
</protein>
<organism evidence="3 4">
    <name type="scientific">Lepidopterella palustris CBS 459.81</name>
    <dbReference type="NCBI Taxonomy" id="1314670"/>
    <lineage>
        <taxon>Eukaryota</taxon>
        <taxon>Fungi</taxon>
        <taxon>Dikarya</taxon>
        <taxon>Ascomycota</taxon>
        <taxon>Pezizomycotina</taxon>
        <taxon>Dothideomycetes</taxon>
        <taxon>Pleosporomycetidae</taxon>
        <taxon>Mytilinidiales</taxon>
        <taxon>Argynnaceae</taxon>
        <taxon>Lepidopterella</taxon>
    </lineage>
</organism>
<sequence length="855" mass="95450">MRLRLSIKRHALPPTEVLWTVPDDQAQKAFSIARLLEEINHIVPLESENWGLEDYVVEVGGYECLHFSLISQVLKDEDEVCIRSLQTSEIRARTLSGRYQISEGGQHLIDGIPFGRPYLRQPNRPAIHIPPRKRPRLTYEPDVEVGEINAAEGEEKECRESLGLIPQSWKFAGDDFEDDEDSEDDEDFTPDGQADSGHQGESLKRKRTVRFAAPTTGQELTAVPSENEDSEEEYDPHWDTESSEASNDEESEAEPAHVDLEDDSDISSESDQTSEDDSETESSSASSAHSDSSASDNEGEDSQPEEMSSKFQPTKKPVVIQQMSRVVDKSAPHKGKARTQYRNIRRREAKMIRRLKMVGALPPTANRDDLLQFQAMEKEEKNSKFAGFAEREETEPPDDLGQTAPAIEEAPADSSERGSTKSQRQPKNNSIGIKATPEQPKVSLEINRTITSTPATNKSSTTTVANDGQKSSYFNPEPAAKRARLDLAGSRRLVFGSLGVRNPKTKADEEKIKEKLMAVGKPKNQSKKPPAKSVDTQATNGVQTEPEDPEAWKTKINLTAFECWDEDIELSTPPFPFKQRWDPQQQYQKGGRLATKNKKRKRAETQYYHKGAGTYGEDASSVYLNYDEEEAQAPDTYDVDTTIESQLQLALEEAPLPEDLPPLPADPSTLPAVSHDEIKIGNVIAFRRLECSQETNWAPVVSPFRTAKVEEFTEAETIGLRLALRDQPLKKNIKHDEKGKRLYEKFEMDNLSDEDEEEQGGGNGLVYEHFEDLIEPKLLQDSRTLGDTEEEPSGDDLVPKMVVNRAQSSPSPPTGGPSSDDTPHRPADIMKDGDKSLVVHETCAMEQTPMVHTSA</sequence>
<feature type="compositionally biased region" description="Basic and acidic residues" evidence="1">
    <location>
        <begin position="374"/>
        <end position="383"/>
    </location>
</feature>
<dbReference type="EMBL" id="KV744893">
    <property type="protein sequence ID" value="OCK82291.1"/>
    <property type="molecule type" value="Genomic_DNA"/>
</dbReference>
<feature type="compositionally biased region" description="Polar residues" evidence="1">
    <location>
        <begin position="446"/>
        <end position="474"/>
    </location>
</feature>
<keyword evidence="4" id="KW-1185">Reference proteome</keyword>
<dbReference type="InterPro" id="IPR055781">
    <property type="entry name" value="DUF7357"/>
</dbReference>
<feature type="compositionally biased region" description="Basic residues" evidence="1">
    <location>
        <begin position="332"/>
        <end position="346"/>
    </location>
</feature>